<dbReference type="AlphaFoldDB" id="A0A420XX78"/>
<dbReference type="STRING" id="177199.A0A420XX78"/>
<reference evidence="4 5" key="1">
    <citation type="submission" date="2018-08" db="EMBL/GenBank/DDBJ databases">
        <title>Draft genome of the lignicolous fungus Coniochaeta pulveracea.</title>
        <authorList>
            <person name="Borstlap C.J."/>
            <person name="De Witt R.N."/>
            <person name="Botha A."/>
            <person name="Volschenk H."/>
        </authorList>
    </citation>
    <scope>NUCLEOTIDE SEQUENCE [LARGE SCALE GENOMIC DNA]</scope>
    <source>
        <strain evidence="4 5">CAB683</strain>
    </source>
</reference>
<feature type="region of interest" description="Disordered" evidence="2">
    <location>
        <begin position="50"/>
        <end position="109"/>
    </location>
</feature>
<dbReference type="PANTHER" id="PTHR38111">
    <property type="entry name" value="ZN(2)-C6 FUNGAL-TYPE DOMAIN-CONTAINING PROTEIN-RELATED"/>
    <property type="match status" value="1"/>
</dbReference>
<evidence type="ECO:0000313" key="5">
    <source>
        <dbReference type="Proteomes" id="UP000275385"/>
    </source>
</evidence>
<dbReference type="OrthoDB" id="3525185at2759"/>
<accession>A0A420XX78</accession>
<evidence type="ECO:0000259" key="3">
    <source>
        <dbReference type="PROSITE" id="PS50048"/>
    </source>
</evidence>
<dbReference type="Pfam" id="PF00172">
    <property type="entry name" value="Zn_clus"/>
    <property type="match status" value="1"/>
</dbReference>
<organism evidence="4 5">
    <name type="scientific">Coniochaeta pulveracea</name>
    <dbReference type="NCBI Taxonomy" id="177199"/>
    <lineage>
        <taxon>Eukaryota</taxon>
        <taxon>Fungi</taxon>
        <taxon>Dikarya</taxon>
        <taxon>Ascomycota</taxon>
        <taxon>Pezizomycotina</taxon>
        <taxon>Sordariomycetes</taxon>
        <taxon>Sordariomycetidae</taxon>
        <taxon>Coniochaetales</taxon>
        <taxon>Coniochaetaceae</taxon>
        <taxon>Coniochaeta</taxon>
    </lineage>
</organism>
<comment type="caution">
    <text evidence="4">The sequence shown here is derived from an EMBL/GenBank/DDBJ whole genome shotgun (WGS) entry which is preliminary data.</text>
</comment>
<proteinExistence type="predicted"/>
<feature type="domain" description="Zn(2)-C6 fungal-type" evidence="3">
    <location>
        <begin position="9"/>
        <end position="37"/>
    </location>
</feature>
<feature type="compositionally biased region" description="Polar residues" evidence="2">
    <location>
        <begin position="82"/>
        <end position="93"/>
    </location>
</feature>
<dbReference type="GO" id="GO:0008270">
    <property type="term" value="F:zinc ion binding"/>
    <property type="evidence" value="ECO:0007669"/>
    <property type="project" value="InterPro"/>
</dbReference>
<dbReference type="InterPro" id="IPR036864">
    <property type="entry name" value="Zn2-C6_fun-type_DNA-bd_sf"/>
</dbReference>
<dbReference type="InterPro" id="IPR021858">
    <property type="entry name" value="Fun_TF"/>
</dbReference>
<evidence type="ECO:0000256" key="2">
    <source>
        <dbReference type="SAM" id="MobiDB-lite"/>
    </source>
</evidence>
<dbReference type="Gene3D" id="4.10.240.10">
    <property type="entry name" value="Zn(2)-C6 fungal-type DNA-binding domain"/>
    <property type="match status" value="1"/>
</dbReference>
<protein>
    <recommendedName>
        <fullName evidence="3">Zn(2)-C6 fungal-type domain-containing protein</fullName>
    </recommendedName>
</protein>
<keyword evidence="1" id="KW-0539">Nucleus</keyword>
<evidence type="ECO:0000313" key="4">
    <source>
        <dbReference type="EMBL" id="RKU40058.1"/>
    </source>
</evidence>
<dbReference type="GO" id="GO:0000981">
    <property type="term" value="F:DNA-binding transcription factor activity, RNA polymerase II-specific"/>
    <property type="evidence" value="ECO:0007669"/>
    <property type="project" value="InterPro"/>
</dbReference>
<feature type="compositionally biased region" description="Polar residues" evidence="2">
    <location>
        <begin position="61"/>
        <end position="74"/>
    </location>
</feature>
<dbReference type="EMBL" id="QVQW01000123">
    <property type="protein sequence ID" value="RKU40058.1"/>
    <property type="molecule type" value="Genomic_DNA"/>
</dbReference>
<dbReference type="PANTHER" id="PTHR38111:SF5">
    <property type="entry name" value="TRANSCRIPTION FACTOR DOMAIN-CONTAINING PROTEIN"/>
    <property type="match status" value="1"/>
</dbReference>
<dbReference type="Proteomes" id="UP000275385">
    <property type="component" value="Unassembled WGS sequence"/>
</dbReference>
<dbReference type="SMART" id="SM00066">
    <property type="entry name" value="GAL4"/>
    <property type="match status" value="1"/>
</dbReference>
<dbReference type="PROSITE" id="PS50048">
    <property type="entry name" value="ZN2_CY6_FUNGAL_2"/>
    <property type="match status" value="1"/>
</dbReference>
<sequence length="495" mass="54887">MVGVPRSSGCQLCVKRRVKCDQTRPACTRCTKYGATCPGYDRPLKFVAGKHQVRPRRQEDSTSPIPLSGMSTVTGPYDMSVLSGSKTSSQTPPRTWAVSPSAHHGAQQEPRLSIPVSLGGDRGQIVFAYLNTVTYTQTFKDLQVFDPWFKGVPRHLGHKPVLDNAMAAFSLHILGKSNNDSSLIHHSRSIYGQSLGALQRSLNDPVEWKSSETLCATMILCLFELFAGTTNANSWMKHAAGVSWLMQQRGPEAHRDSWDCNMLRSFQAITIMNSIFSGVPCFLAGKPWQTLLQANITDTKHPDAAIAALHTIHDQYLLLLTHLPDIIHRGYSLRALKHQSLPITPSQVSILVQRGTRLHSQITALFTRFNTLSPPPLEIPSLRPDPIYHTILWYNNPWHGALRMSFWATLLALQESLVQCNHNAVEYSQGNTQLAGDILRSVECVGTGVMGGYRVGYPVRIAWEVVDERTRGWIKGALERMEGTYAAAGYGTYPG</sequence>
<keyword evidence="5" id="KW-1185">Reference proteome</keyword>
<dbReference type="Pfam" id="PF11951">
    <property type="entry name" value="Fungal_trans_2"/>
    <property type="match status" value="1"/>
</dbReference>
<dbReference type="InterPro" id="IPR053178">
    <property type="entry name" value="Osmoadaptation_assoc"/>
</dbReference>
<evidence type="ECO:0000256" key="1">
    <source>
        <dbReference type="ARBA" id="ARBA00023242"/>
    </source>
</evidence>
<name>A0A420XX78_9PEZI</name>
<gene>
    <name evidence="4" type="ORF">DL546_000116</name>
</gene>
<dbReference type="SUPFAM" id="SSF57701">
    <property type="entry name" value="Zn2/Cys6 DNA-binding domain"/>
    <property type="match status" value="1"/>
</dbReference>
<dbReference type="InterPro" id="IPR001138">
    <property type="entry name" value="Zn2Cys6_DnaBD"/>
</dbReference>
<dbReference type="CDD" id="cd00067">
    <property type="entry name" value="GAL4"/>
    <property type="match status" value="1"/>
</dbReference>